<evidence type="ECO:0000313" key="2">
    <source>
        <dbReference type="EMBL" id="ETO14297.1"/>
    </source>
</evidence>
<evidence type="ECO:0000259" key="1">
    <source>
        <dbReference type="Pfam" id="PF00149"/>
    </source>
</evidence>
<protein>
    <recommendedName>
        <fullName evidence="1">Calcineurin-like phosphoesterase domain-containing protein</fullName>
    </recommendedName>
</protein>
<accession>X6MLH0</accession>
<comment type="caution">
    <text evidence="2">The sequence shown here is derived from an EMBL/GenBank/DDBJ whole genome shotgun (WGS) entry which is preliminary data.</text>
</comment>
<reference evidence="2 3" key="1">
    <citation type="journal article" date="2013" name="Curr. Biol.">
        <title>The Genome of the Foraminiferan Reticulomyxa filosa.</title>
        <authorList>
            <person name="Glockner G."/>
            <person name="Hulsmann N."/>
            <person name="Schleicher M."/>
            <person name="Noegel A.A."/>
            <person name="Eichinger L."/>
            <person name="Gallinger C."/>
            <person name="Pawlowski J."/>
            <person name="Sierra R."/>
            <person name="Euteneuer U."/>
            <person name="Pillet L."/>
            <person name="Moustafa A."/>
            <person name="Platzer M."/>
            <person name="Groth M."/>
            <person name="Szafranski K."/>
            <person name="Schliwa M."/>
        </authorList>
    </citation>
    <scope>NUCLEOTIDE SEQUENCE [LARGE SCALE GENOMIC DNA]</scope>
</reference>
<dbReference type="Proteomes" id="UP000023152">
    <property type="component" value="Unassembled WGS sequence"/>
</dbReference>
<dbReference type="GO" id="GO:0016787">
    <property type="term" value="F:hydrolase activity"/>
    <property type="evidence" value="ECO:0007669"/>
    <property type="project" value="InterPro"/>
</dbReference>
<dbReference type="Pfam" id="PF00149">
    <property type="entry name" value="Metallophos"/>
    <property type="match status" value="1"/>
</dbReference>
<dbReference type="AlphaFoldDB" id="X6MLH0"/>
<organism evidence="2 3">
    <name type="scientific">Reticulomyxa filosa</name>
    <dbReference type="NCBI Taxonomy" id="46433"/>
    <lineage>
        <taxon>Eukaryota</taxon>
        <taxon>Sar</taxon>
        <taxon>Rhizaria</taxon>
        <taxon>Retaria</taxon>
        <taxon>Foraminifera</taxon>
        <taxon>Monothalamids</taxon>
        <taxon>Reticulomyxidae</taxon>
        <taxon>Reticulomyxa</taxon>
    </lineage>
</organism>
<feature type="non-terminal residue" evidence="2">
    <location>
        <position position="155"/>
    </location>
</feature>
<feature type="domain" description="Calcineurin-like phosphoesterase" evidence="1">
    <location>
        <begin position="18"/>
        <end position="129"/>
    </location>
</feature>
<proteinExistence type="predicted"/>
<dbReference type="InterPro" id="IPR029052">
    <property type="entry name" value="Metallo-depent_PP-like"/>
</dbReference>
<sequence>MSSEEKKEEEQKSLLLYRFLVISDTHGNHEQLKLPDPSSSTGAVNVLIHCGDFTNFANPEDLQSFNKWLGERKEFKYKICITGNHDNAMHFEMKHKFKVRWDKHLNNATHIATAKPITVTIDNQIQIHCIPYQTATSGKNNDNSHWHIPSGMDLL</sequence>
<gene>
    <name evidence="2" type="ORF">RFI_23065</name>
</gene>
<dbReference type="InterPro" id="IPR051693">
    <property type="entry name" value="UPF0046_metallophosphoest"/>
</dbReference>
<dbReference type="EMBL" id="ASPP01020107">
    <property type="protein sequence ID" value="ETO14297.1"/>
    <property type="molecule type" value="Genomic_DNA"/>
</dbReference>
<evidence type="ECO:0000313" key="3">
    <source>
        <dbReference type="Proteomes" id="UP000023152"/>
    </source>
</evidence>
<dbReference type="OrthoDB" id="630188at2759"/>
<name>X6MLH0_RETFI</name>
<keyword evidence="3" id="KW-1185">Reference proteome</keyword>
<dbReference type="InterPro" id="IPR004843">
    <property type="entry name" value="Calcineurin-like_PHP"/>
</dbReference>
<dbReference type="PANTHER" id="PTHR12905:SF0">
    <property type="entry name" value="CALCINEURIN-LIKE PHOSPHOESTERASE DOMAIN-CONTAINING PROTEIN"/>
    <property type="match status" value="1"/>
</dbReference>
<dbReference type="SUPFAM" id="SSF56300">
    <property type="entry name" value="Metallo-dependent phosphatases"/>
    <property type="match status" value="1"/>
</dbReference>
<dbReference type="PANTHER" id="PTHR12905">
    <property type="entry name" value="METALLOPHOSPHOESTERASE"/>
    <property type="match status" value="1"/>
</dbReference>
<dbReference type="Gene3D" id="3.60.21.10">
    <property type="match status" value="1"/>
</dbReference>